<keyword evidence="2" id="KW-1185">Reference proteome</keyword>
<protein>
    <submittedName>
        <fullName evidence="1">Uncharacterized protein</fullName>
    </submittedName>
</protein>
<evidence type="ECO:0000313" key="2">
    <source>
        <dbReference type="Proteomes" id="UP000297229"/>
    </source>
</evidence>
<name>A0A4Z1I2C3_9HELO</name>
<organism evidence="1 2">
    <name type="scientific">Botrytis elliptica</name>
    <dbReference type="NCBI Taxonomy" id="278938"/>
    <lineage>
        <taxon>Eukaryota</taxon>
        <taxon>Fungi</taxon>
        <taxon>Dikarya</taxon>
        <taxon>Ascomycota</taxon>
        <taxon>Pezizomycotina</taxon>
        <taxon>Leotiomycetes</taxon>
        <taxon>Helotiales</taxon>
        <taxon>Sclerotiniaceae</taxon>
        <taxon>Botrytis</taxon>
    </lineage>
</organism>
<accession>A0A4Z1I2C3</accession>
<dbReference type="Proteomes" id="UP000297229">
    <property type="component" value="Unassembled WGS sequence"/>
</dbReference>
<dbReference type="AlphaFoldDB" id="A0A4Z1I2C3"/>
<reference evidence="1 2" key="1">
    <citation type="submission" date="2017-12" db="EMBL/GenBank/DDBJ databases">
        <title>Comparative genomics of Botrytis spp.</title>
        <authorList>
            <person name="Valero-Jimenez C.A."/>
            <person name="Tapia P."/>
            <person name="Veloso J."/>
            <person name="Silva-Moreno E."/>
            <person name="Staats M."/>
            <person name="Valdes J.H."/>
            <person name="Van Kan J.A.L."/>
        </authorList>
    </citation>
    <scope>NUCLEOTIDE SEQUENCE [LARGE SCALE GENOMIC DNA]</scope>
    <source>
        <strain evidence="1 2">Be9601</strain>
    </source>
</reference>
<gene>
    <name evidence="1" type="ORF">BELL_1629g00010</name>
</gene>
<dbReference type="EMBL" id="PQXM01001627">
    <property type="protein sequence ID" value="TGO52840.1"/>
    <property type="molecule type" value="Genomic_DNA"/>
</dbReference>
<sequence length="201" mass="22936">MPYVFDPAAIIDSLGPTTIGEQFEKDRMDVGEDLRDLVESRPYYEAYHDKSESRDLIKVTAEPLEWVAAIFEESQDCLRFKLGEMKTLLLQIQYANWPYRQFPYVPKCLLYICAFALAHSLVADGNPISKIVWLGQAGCGYNAGVSVEDVVAHQHNAQLIQKLDHWRVREDDVEIVFKLVISLLQKPPLAFEFAALTCDRL</sequence>
<comment type="caution">
    <text evidence="1">The sequence shown here is derived from an EMBL/GenBank/DDBJ whole genome shotgun (WGS) entry which is preliminary data.</text>
</comment>
<evidence type="ECO:0000313" key="1">
    <source>
        <dbReference type="EMBL" id="TGO52840.1"/>
    </source>
</evidence>
<proteinExistence type="predicted"/>